<dbReference type="PROSITE" id="PS00028">
    <property type="entry name" value="ZINC_FINGER_C2H2_1"/>
    <property type="match status" value="2"/>
</dbReference>
<dbReference type="Proteomes" id="UP001498398">
    <property type="component" value="Unassembled WGS sequence"/>
</dbReference>
<evidence type="ECO:0000256" key="7">
    <source>
        <dbReference type="PROSITE-ProRule" id="PRU00042"/>
    </source>
</evidence>
<dbReference type="InterPro" id="IPR011011">
    <property type="entry name" value="Znf_FYVE_PHD"/>
</dbReference>
<dbReference type="SMART" id="SM00355">
    <property type="entry name" value="ZnF_C2H2"/>
    <property type="match status" value="2"/>
</dbReference>
<dbReference type="PANTHER" id="PTHR24394">
    <property type="entry name" value="ZINC FINGER PROTEIN"/>
    <property type="match status" value="1"/>
</dbReference>
<keyword evidence="3" id="KW-0677">Repeat</keyword>
<dbReference type="SUPFAM" id="SSF57667">
    <property type="entry name" value="beta-beta-alpha zinc fingers"/>
    <property type="match status" value="1"/>
</dbReference>
<evidence type="ECO:0000256" key="8">
    <source>
        <dbReference type="SAM" id="MobiDB-lite"/>
    </source>
</evidence>
<evidence type="ECO:0000256" key="6">
    <source>
        <dbReference type="ARBA" id="ARBA00023242"/>
    </source>
</evidence>
<feature type="domain" description="C2H2-type" evidence="9">
    <location>
        <begin position="526"/>
        <end position="554"/>
    </location>
</feature>
<keyword evidence="2" id="KW-0479">Metal-binding</keyword>
<keyword evidence="4 7" id="KW-0863">Zinc-finger</keyword>
<dbReference type="Gene3D" id="3.30.40.10">
    <property type="entry name" value="Zinc/RING finger domain, C3HC4 (zinc finger)"/>
    <property type="match status" value="1"/>
</dbReference>
<dbReference type="PROSITE" id="PS50157">
    <property type="entry name" value="ZINC_FINGER_C2H2_2"/>
    <property type="match status" value="2"/>
</dbReference>
<dbReference type="SMART" id="SM00249">
    <property type="entry name" value="PHD"/>
    <property type="match status" value="1"/>
</dbReference>
<dbReference type="PANTHER" id="PTHR24394:SF23">
    <property type="entry name" value="ZINC FINGER PROTEIN 281-LIKE ISOFORM X1"/>
    <property type="match status" value="1"/>
</dbReference>
<sequence length="564" mass="62538">MKPQHCSTPINFIMLSAVNTPSSSAAIDTFGRDSHETHNHYYTPDGHRQARTDRGVFGRLLMGIMETLQEATSEFGSMERVPRETIKTLNELHHRKRYRVHSATFKQQLAVVKVFHGRRAKEGFKKAITLNKRLLHPSVLEMIAISSRTCDPPFIVFDSNCETGSVEVQIASALTTGLPRSVGLGFRIVGGLSAALDYFAERDIPFASLGADNFEVYITHEDQVKVGIDLNEVVRTSDHRDDADALWELLSTLCTKTFKDANRFLYEDESIGEGDLSISEVSELEENDAGTQSSVNGSSSADESQGASSTVPSVPRRELSWKRSERGSRTVASVARQYGRYLRLNAGHPYADSLRRRKPEDGTRRQLTRHRCQGYNKEEITLTSDIKDAALVLHTAPLPGEKCSICGEVVKDGEDFQCVCRSADDGVSSTIKCSQCGVWQHRQCVAARNVDFRTFVCSFCDGSFLPSGRVPAAVPVAAPAAVRAAVQRRKDPNRKGQYICERCGQDFTAAHNLRNHINSHIGFKPYQCDMCDSAFGTPYVLKRHKKAKHGVGRHISADVSVWGI</sequence>
<name>A0ABR1JH53_9AGAR</name>
<dbReference type="InterPro" id="IPR013083">
    <property type="entry name" value="Znf_RING/FYVE/PHD"/>
</dbReference>
<dbReference type="EMBL" id="JBANRG010000014">
    <property type="protein sequence ID" value="KAK7461030.1"/>
    <property type="molecule type" value="Genomic_DNA"/>
</dbReference>
<evidence type="ECO:0000259" key="9">
    <source>
        <dbReference type="PROSITE" id="PS50157"/>
    </source>
</evidence>
<evidence type="ECO:0000256" key="2">
    <source>
        <dbReference type="ARBA" id="ARBA00022723"/>
    </source>
</evidence>
<dbReference type="Gene3D" id="3.30.160.60">
    <property type="entry name" value="Classic Zinc Finger"/>
    <property type="match status" value="1"/>
</dbReference>
<dbReference type="InterPro" id="IPR036236">
    <property type="entry name" value="Znf_C2H2_sf"/>
</dbReference>
<dbReference type="InterPro" id="IPR019786">
    <property type="entry name" value="Zinc_finger_PHD-type_CS"/>
</dbReference>
<dbReference type="InterPro" id="IPR001965">
    <property type="entry name" value="Znf_PHD"/>
</dbReference>
<evidence type="ECO:0000313" key="11">
    <source>
        <dbReference type="Proteomes" id="UP001498398"/>
    </source>
</evidence>
<feature type="domain" description="C2H2-type" evidence="9">
    <location>
        <begin position="498"/>
        <end position="525"/>
    </location>
</feature>
<evidence type="ECO:0000313" key="10">
    <source>
        <dbReference type="EMBL" id="KAK7461030.1"/>
    </source>
</evidence>
<comment type="caution">
    <text evidence="10">The sequence shown here is derived from an EMBL/GenBank/DDBJ whole genome shotgun (WGS) entry which is preliminary data.</text>
</comment>
<dbReference type="PROSITE" id="PS01359">
    <property type="entry name" value="ZF_PHD_1"/>
    <property type="match status" value="1"/>
</dbReference>
<reference evidence="10 11" key="1">
    <citation type="submission" date="2024-01" db="EMBL/GenBank/DDBJ databases">
        <title>A draft genome for the cacao thread blight pathogen Marasmiellus scandens.</title>
        <authorList>
            <person name="Baruah I.K."/>
            <person name="Leung J."/>
            <person name="Bukari Y."/>
            <person name="Amoako-Attah I."/>
            <person name="Meinhardt L.W."/>
            <person name="Bailey B.A."/>
            <person name="Cohen S.P."/>
        </authorList>
    </citation>
    <scope>NUCLEOTIDE SEQUENCE [LARGE SCALE GENOMIC DNA]</scope>
    <source>
        <strain evidence="10 11">GH-19</strain>
    </source>
</reference>
<evidence type="ECO:0000256" key="5">
    <source>
        <dbReference type="ARBA" id="ARBA00022833"/>
    </source>
</evidence>
<dbReference type="InterPro" id="IPR013087">
    <property type="entry name" value="Znf_C2H2_type"/>
</dbReference>
<keyword evidence="11" id="KW-1185">Reference proteome</keyword>
<feature type="compositionally biased region" description="Low complexity" evidence="8">
    <location>
        <begin position="297"/>
        <end position="309"/>
    </location>
</feature>
<protein>
    <recommendedName>
        <fullName evidence="9">C2H2-type domain-containing protein</fullName>
    </recommendedName>
</protein>
<gene>
    <name evidence="10" type="ORF">VKT23_008958</name>
</gene>
<feature type="region of interest" description="Disordered" evidence="8">
    <location>
        <begin position="283"/>
        <end position="322"/>
    </location>
</feature>
<organism evidence="10 11">
    <name type="scientific">Marasmiellus scandens</name>
    <dbReference type="NCBI Taxonomy" id="2682957"/>
    <lineage>
        <taxon>Eukaryota</taxon>
        <taxon>Fungi</taxon>
        <taxon>Dikarya</taxon>
        <taxon>Basidiomycota</taxon>
        <taxon>Agaricomycotina</taxon>
        <taxon>Agaricomycetes</taxon>
        <taxon>Agaricomycetidae</taxon>
        <taxon>Agaricales</taxon>
        <taxon>Marasmiineae</taxon>
        <taxon>Omphalotaceae</taxon>
        <taxon>Marasmiellus</taxon>
    </lineage>
</organism>
<accession>A0ABR1JH53</accession>
<keyword evidence="5" id="KW-0862">Zinc</keyword>
<evidence type="ECO:0000256" key="1">
    <source>
        <dbReference type="ARBA" id="ARBA00004123"/>
    </source>
</evidence>
<keyword evidence="6" id="KW-0539">Nucleus</keyword>
<dbReference type="SUPFAM" id="SSF57903">
    <property type="entry name" value="FYVE/PHD zinc finger"/>
    <property type="match status" value="1"/>
</dbReference>
<comment type="subcellular location">
    <subcellularLocation>
        <location evidence="1">Nucleus</location>
    </subcellularLocation>
</comment>
<evidence type="ECO:0000256" key="3">
    <source>
        <dbReference type="ARBA" id="ARBA00022737"/>
    </source>
</evidence>
<evidence type="ECO:0000256" key="4">
    <source>
        <dbReference type="ARBA" id="ARBA00022771"/>
    </source>
</evidence>
<proteinExistence type="predicted"/>